<evidence type="ECO:0000256" key="1">
    <source>
        <dbReference type="SAM" id="MobiDB-lite"/>
    </source>
</evidence>
<gene>
    <name evidence="2" type="ORF">B0H65DRAFT_428426</name>
</gene>
<evidence type="ECO:0000313" key="3">
    <source>
        <dbReference type="Proteomes" id="UP001278500"/>
    </source>
</evidence>
<dbReference type="Proteomes" id="UP001278500">
    <property type="component" value="Unassembled WGS sequence"/>
</dbReference>
<accession>A0AAE0MRR9</accession>
<protein>
    <submittedName>
        <fullName evidence="2">Uncharacterized protein</fullName>
    </submittedName>
</protein>
<name>A0AAE0MRR9_9PEZI</name>
<dbReference type="AlphaFoldDB" id="A0AAE0MRR9"/>
<feature type="region of interest" description="Disordered" evidence="1">
    <location>
        <begin position="35"/>
        <end position="61"/>
    </location>
</feature>
<reference evidence="2" key="1">
    <citation type="journal article" date="2023" name="Mol. Phylogenet. Evol.">
        <title>Genome-scale phylogeny and comparative genomics of the fungal order Sordariales.</title>
        <authorList>
            <person name="Hensen N."/>
            <person name="Bonometti L."/>
            <person name="Westerberg I."/>
            <person name="Brannstrom I.O."/>
            <person name="Guillou S."/>
            <person name="Cros-Aarteil S."/>
            <person name="Calhoun S."/>
            <person name="Haridas S."/>
            <person name="Kuo A."/>
            <person name="Mondo S."/>
            <person name="Pangilinan J."/>
            <person name="Riley R."/>
            <person name="LaButti K."/>
            <person name="Andreopoulos B."/>
            <person name="Lipzen A."/>
            <person name="Chen C."/>
            <person name="Yan M."/>
            <person name="Daum C."/>
            <person name="Ng V."/>
            <person name="Clum A."/>
            <person name="Steindorff A."/>
            <person name="Ohm R.A."/>
            <person name="Martin F."/>
            <person name="Silar P."/>
            <person name="Natvig D.O."/>
            <person name="Lalanne C."/>
            <person name="Gautier V."/>
            <person name="Ament-Velasquez S.L."/>
            <person name="Kruys A."/>
            <person name="Hutchinson M.I."/>
            <person name="Powell A.J."/>
            <person name="Barry K."/>
            <person name="Miller A.N."/>
            <person name="Grigoriev I.V."/>
            <person name="Debuchy R."/>
            <person name="Gladieux P."/>
            <person name="Hiltunen Thoren M."/>
            <person name="Johannesson H."/>
        </authorList>
    </citation>
    <scope>NUCLEOTIDE SEQUENCE</scope>
    <source>
        <strain evidence="2">CBS 560.94</strain>
    </source>
</reference>
<dbReference type="GeneID" id="87861913"/>
<comment type="caution">
    <text evidence="2">The sequence shown here is derived from an EMBL/GenBank/DDBJ whole genome shotgun (WGS) entry which is preliminary data.</text>
</comment>
<sequence length="183" mass="20236">MPPLTGANNNSHHLSALAQSRSDRIPELTEAFTQLGTGDESRSHPGLDTPSNPRPGTPSSTATIPVGVHGLYELFDHVPRQTFFRHVVRDIPMASFDAFVGALVQTGYLDWEDDDLPINPPTRVAIMALTFQQLVSPSELNLPPDVVERDATMVFGRRHKTSWSQKHVSRIDNSLALRKTSVF</sequence>
<keyword evidence="3" id="KW-1185">Reference proteome</keyword>
<reference evidence="2" key="2">
    <citation type="submission" date="2023-06" db="EMBL/GenBank/DDBJ databases">
        <authorList>
            <consortium name="Lawrence Berkeley National Laboratory"/>
            <person name="Haridas S."/>
            <person name="Hensen N."/>
            <person name="Bonometti L."/>
            <person name="Westerberg I."/>
            <person name="Brannstrom I.O."/>
            <person name="Guillou S."/>
            <person name="Cros-Aarteil S."/>
            <person name="Calhoun S."/>
            <person name="Kuo A."/>
            <person name="Mondo S."/>
            <person name="Pangilinan J."/>
            <person name="Riley R."/>
            <person name="Labutti K."/>
            <person name="Andreopoulos B."/>
            <person name="Lipzen A."/>
            <person name="Chen C."/>
            <person name="Yanf M."/>
            <person name="Daum C."/>
            <person name="Ng V."/>
            <person name="Clum A."/>
            <person name="Steindorff A."/>
            <person name="Ohm R."/>
            <person name="Martin F."/>
            <person name="Silar P."/>
            <person name="Natvig D."/>
            <person name="Lalanne C."/>
            <person name="Gautier V."/>
            <person name="Ament-Velasquez S.L."/>
            <person name="Kruys A."/>
            <person name="Hutchinson M.I."/>
            <person name="Powell A.J."/>
            <person name="Barry K."/>
            <person name="Miller A.N."/>
            <person name="Grigoriev I.V."/>
            <person name="Debuchy R."/>
            <person name="Gladieux P."/>
            <person name="Thoren M.H."/>
            <person name="Johannesson H."/>
        </authorList>
    </citation>
    <scope>NUCLEOTIDE SEQUENCE</scope>
    <source>
        <strain evidence="2">CBS 560.94</strain>
    </source>
</reference>
<proteinExistence type="predicted"/>
<dbReference type="EMBL" id="JAUEPP010000005">
    <property type="protein sequence ID" value="KAK3342657.1"/>
    <property type="molecule type" value="Genomic_DNA"/>
</dbReference>
<evidence type="ECO:0000313" key="2">
    <source>
        <dbReference type="EMBL" id="KAK3342657.1"/>
    </source>
</evidence>
<dbReference type="RefSeq" id="XP_062680450.1">
    <property type="nucleotide sequence ID" value="XM_062824759.1"/>
</dbReference>
<organism evidence="2 3">
    <name type="scientific">Neurospora tetraspora</name>
    <dbReference type="NCBI Taxonomy" id="94610"/>
    <lineage>
        <taxon>Eukaryota</taxon>
        <taxon>Fungi</taxon>
        <taxon>Dikarya</taxon>
        <taxon>Ascomycota</taxon>
        <taxon>Pezizomycotina</taxon>
        <taxon>Sordariomycetes</taxon>
        <taxon>Sordariomycetidae</taxon>
        <taxon>Sordariales</taxon>
        <taxon>Sordariaceae</taxon>
        <taxon>Neurospora</taxon>
    </lineage>
</organism>